<dbReference type="RefSeq" id="XP_031435308.1">
    <property type="nucleotide sequence ID" value="XM_031579448.2"/>
</dbReference>
<dbReference type="KEGG" id="char:116223308"/>
<dbReference type="OrthoDB" id="8955919at2759"/>
<feature type="region of interest" description="Disordered" evidence="1">
    <location>
        <begin position="106"/>
        <end position="147"/>
    </location>
</feature>
<feature type="compositionally biased region" description="Low complexity" evidence="1">
    <location>
        <begin position="106"/>
        <end position="125"/>
    </location>
</feature>
<evidence type="ECO:0000256" key="1">
    <source>
        <dbReference type="SAM" id="MobiDB-lite"/>
    </source>
</evidence>
<organism evidence="3 4">
    <name type="scientific">Clupea harengus</name>
    <name type="common">Atlantic herring</name>
    <dbReference type="NCBI Taxonomy" id="7950"/>
    <lineage>
        <taxon>Eukaryota</taxon>
        <taxon>Metazoa</taxon>
        <taxon>Chordata</taxon>
        <taxon>Craniata</taxon>
        <taxon>Vertebrata</taxon>
        <taxon>Euteleostomi</taxon>
        <taxon>Actinopterygii</taxon>
        <taxon>Neopterygii</taxon>
        <taxon>Teleostei</taxon>
        <taxon>Clupei</taxon>
        <taxon>Clupeiformes</taxon>
        <taxon>Clupeoidei</taxon>
        <taxon>Clupeidae</taxon>
        <taxon>Clupea</taxon>
    </lineage>
</organism>
<keyword evidence="2" id="KW-1133">Transmembrane helix</keyword>
<sequence>MSNLLFNDSSFLSTQEVPPNLSLLTNSTGSILPMGTHDPLPIIIITLCLFLLFGGCVAFLAVCCSTDPPEGGCEVGCGPAEGLSCGMPLSSEPQLKLWKRLGSMRRSVSSSSSSSVRRSTPQRRSPPLISPPLITVTPPSVTATPQRHNLRPHIAMPCLLQYATEI</sequence>
<gene>
    <name evidence="4" type="primary">LOC116223308</name>
</gene>
<dbReference type="Proteomes" id="UP000515152">
    <property type="component" value="Chromosome 13"/>
</dbReference>
<dbReference type="Pfam" id="PF17665">
    <property type="entry name" value="DUF5527"/>
    <property type="match status" value="1"/>
</dbReference>
<feature type="transmembrane region" description="Helical" evidence="2">
    <location>
        <begin position="40"/>
        <end position="62"/>
    </location>
</feature>
<evidence type="ECO:0000313" key="3">
    <source>
        <dbReference type="Proteomes" id="UP000515152"/>
    </source>
</evidence>
<keyword evidence="2" id="KW-0812">Transmembrane</keyword>
<keyword evidence="3" id="KW-1185">Reference proteome</keyword>
<dbReference type="PANTHER" id="PTHR38325">
    <property type="entry name" value="MCG55969"/>
    <property type="match status" value="1"/>
</dbReference>
<evidence type="ECO:0000313" key="4">
    <source>
        <dbReference type="RefSeq" id="XP_031435308.1"/>
    </source>
</evidence>
<proteinExistence type="predicted"/>
<protein>
    <submittedName>
        <fullName evidence="4">Uncharacterized protein C10orf105</fullName>
    </submittedName>
</protein>
<evidence type="ECO:0000256" key="2">
    <source>
        <dbReference type="SAM" id="Phobius"/>
    </source>
</evidence>
<dbReference type="AlphaFoldDB" id="A0A6P8G786"/>
<keyword evidence="2" id="KW-0472">Membrane</keyword>
<name>A0A6P8G786_CLUHA</name>
<dbReference type="PANTHER" id="PTHR38325:SF1">
    <property type="entry name" value="GENE, 17455-RELATED"/>
    <property type="match status" value="1"/>
</dbReference>
<dbReference type="InterPro" id="IPR039954">
    <property type="entry name" value="DUF5527"/>
</dbReference>
<reference evidence="4" key="1">
    <citation type="submission" date="2025-08" db="UniProtKB">
        <authorList>
            <consortium name="RefSeq"/>
        </authorList>
    </citation>
    <scope>IDENTIFICATION</scope>
</reference>
<feature type="compositionally biased region" description="Polar residues" evidence="1">
    <location>
        <begin position="137"/>
        <end position="147"/>
    </location>
</feature>
<dbReference type="GeneID" id="116223308"/>
<accession>A0A6P8G786</accession>